<feature type="transmembrane region" description="Helical" evidence="2">
    <location>
        <begin position="26"/>
        <end position="43"/>
    </location>
</feature>
<keyword evidence="4" id="KW-1185">Reference proteome</keyword>
<dbReference type="RefSeq" id="WP_142461217.1">
    <property type="nucleotide sequence ID" value="NZ_FXTJ01000019.1"/>
</dbReference>
<evidence type="ECO:0000256" key="1">
    <source>
        <dbReference type="SAM" id="MobiDB-lite"/>
    </source>
</evidence>
<keyword evidence="2" id="KW-0472">Membrane</keyword>
<proteinExistence type="predicted"/>
<feature type="transmembrane region" description="Helical" evidence="2">
    <location>
        <begin position="49"/>
        <end position="68"/>
    </location>
</feature>
<dbReference type="AlphaFoldDB" id="A0A521FVU6"/>
<dbReference type="EMBL" id="FXTJ01000019">
    <property type="protein sequence ID" value="SMO99840.1"/>
    <property type="molecule type" value="Genomic_DNA"/>
</dbReference>
<protein>
    <submittedName>
        <fullName evidence="3">Uncharacterized protein</fullName>
    </submittedName>
</protein>
<organism evidence="3 4">
    <name type="scientific">Geodermatophilus aquaeductus</name>
    <dbReference type="NCBI Taxonomy" id="1564161"/>
    <lineage>
        <taxon>Bacteria</taxon>
        <taxon>Bacillati</taxon>
        <taxon>Actinomycetota</taxon>
        <taxon>Actinomycetes</taxon>
        <taxon>Geodermatophilales</taxon>
        <taxon>Geodermatophilaceae</taxon>
        <taxon>Geodermatophilus</taxon>
    </lineage>
</organism>
<sequence>MARAGSGGPATTTPRRGRGRAVDSPVFWWSAAVVFLVNAALTAGEDRWLIALLQILTAVWAFVAGATASERRRSGRESPE</sequence>
<feature type="region of interest" description="Disordered" evidence="1">
    <location>
        <begin position="1"/>
        <end position="20"/>
    </location>
</feature>
<keyword evidence="2" id="KW-0812">Transmembrane</keyword>
<keyword evidence="2" id="KW-1133">Transmembrane helix</keyword>
<reference evidence="3 4" key="1">
    <citation type="submission" date="2017-05" db="EMBL/GenBank/DDBJ databases">
        <authorList>
            <person name="Varghese N."/>
            <person name="Submissions S."/>
        </authorList>
    </citation>
    <scope>NUCLEOTIDE SEQUENCE [LARGE SCALE GENOMIC DNA]</scope>
    <source>
        <strain evidence="3 4">DSM 46834</strain>
    </source>
</reference>
<evidence type="ECO:0000313" key="3">
    <source>
        <dbReference type="EMBL" id="SMO99840.1"/>
    </source>
</evidence>
<name>A0A521FVU6_9ACTN</name>
<gene>
    <name evidence="3" type="ORF">SAMN06273567_11942</name>
</gene>
<accession>A0A521FVU6</accession>
<evidence type="ECO:0000313" key="4">
    <source>
        <dbReference type="Proteomes" id="UP000317484"/>
    </source>
</evidence>
<dbReference type="Proteomes" id="UP000317484">
    <property type="component" value="Unassembled WGS sequence"/>
</dbReference>
<evidence type="ECO:0000256" key="2">
    <source>
        <dbReference type="SAM" id="Phobius"/>
    </source>
</evidence>